<dbReference type="Proteomes" id="UP000237000">
    <property type="component" value="Unassembled WGS sequence"/>
</dbReference>
<name>A0A2P5EWH1_TREOI</name>
<dbReference type="AlphaFoldDB" id="A0A2P5EWH1"/>
<dbReference type="EMBL" id="JXTC01000089">
    <property type="protein sequence ID" value="PON89883.1"/>
    <property type="molecule type" value="Genomic_DNA"/>
</dbReference>
<evidence type="ECO:0000256" key="1">
    <source>
        <dbReference type="SAM" id="MobiDB-lite"/>
    </source>
</evidence>
<protein>
    <submittedName>
        <fullName evidence="2">Uncharacterized protein</fullName>
    </submittedName>
</protein>
<feature type="region of interest" description="Disordered" evidence="1">
    <location>
        <begin position="17"/>
        <end position="38"/>
    </location>
</feature>
<feature type="compositionally biased region" description="Basic and acidic residues" evidence="1">
    <location>
        <begin position="72"/>
        <end position="94"/>
    </location>
</feature>
<comment type="caution">
    <text evidence="2">The sequence shown here is derived from an EMBL/GenBank/DDBJ whole genome shotgun (WGS) entry which is preliminary data.</text>
</comment>
<evidence type="ECO:0000313" key="2">
    <source>
        <dbReference type="EMBL" id="PON89883.1"/>
    </source>
</evidence>
<feature type="region of interest" description="Disordered" evidence="1">
    <location>
        <begin position="72"/>
        <end position="103"/>
    </location>
</feature>
<evidence type="ECO:0000313" key="3">
    <source>
        <dbReference type="Proteomes" id="UP000237000"/>
    </source>
</evidence>
<feature type="compositionally biased region" description="Basic and acidic residues" evidence="1">
    <location>
        <begin position="24"/>
        <end position="33"/>
    </location>
</feature>
<accession>A0A2P5EWH1</accession>
<gene>
    <name evidence="2" type="ORF">TorRG33x02_144060</name>
</gene>
<organism evidence="2 3">
    <name type="scientific">Trema orientale</name>
    <name type="common">Charcoal tree</name>
    <name type="synonym">Celtis orientalis</name>
    <dbReference type="NCBI Taxonomy" id="63057"/>
    <lineage>
        <taxon>Eukaryota</taxon>
        <taxon>Viridiplantae</taxon>
        <taxon>Streptophyta</taxon>
        <taxon>Embryophyta</taxon>
        <taxon>Tracheophyta</taxon>
        <taxon>Spermatophyta</taxon>
        <taxon>Magnoliopsida</taxon>
        <taxon>eudicotyledons</taxon>
        <taxon>Gunneridae</taxon>
        <taxon>Pentapetalae</taxon>
        <taxon>rosids</taxon>
        <taxon>fabids</taxon>
        <taxon>Rosales</taxon>
        <taxon>Cannabaceae</taxon>
        <taxon>Trema</taxon>
    </lineage>
</organism>
<proteinExistence type="predicted"/>
<keyword evidence="3" id="KW-1185">Reference proteome</keyword>
<sequence length="103" mass="11532">MNILEFKIIPYSTLAENSRPSQKVKSDGGDTRKAATMFDNDQNYSTTVEHGRKILTSGFDSNQKILTIVEKRSEQSGEAAEQVRPRSKFFDTSRAEASPSGWD</sequence>
<reference evidence="3" key="1">
    <citation type="submission" date="2016-06" db="EMBL/GenBank/DDBJ databases">
        <title>Parallel loss of symbiosis genes in relatives of nitrogen-fixing non-legume Parasponia.</title>
        <authorList>
            <person name="Van Velzen R."/>
            <person name="Holmer R."/>
            <person name="Bu F."/>
            <person name="Rutten L."/>
            <person name="Van Zeijl A."/>
            <person name="Liu W."/>
            <person name="Santuari L."/>
            <person name="Cao Q."/>
            <person name="Sharma T."/>
            <person name="Shen D."/>
            <person name="Roswanjaya Y."/>
            <person name="Wardhani T."/>
            <person name="Kalhor M.S."/>
            <person name="Jansen J."/>
            <person name="Van den Hoogen J."/>
            <person name="Gungor B."/>
            <person name="Hartog M."/>
            <person name="Hontelez J."/>
            <person name="Verver J."/>
            <person name="Yang W.-C."/>
            <person name="Schijlen E."/>
            <person name="Repin R."/>
            <person name="Schilthuizen M."/>
            <person name="Schranz E."/>
            <person name="Heidstra R."/>
            <person name="Miyata K."/>
            <person name="Fedorova E."/>
            <person name="Kohlen W."/>
            <person name="Bisseling T."/>
            <person name="Smit S."/>
            <person name="Geurts R."/>
        </authorList>
    </citation>
    <scope>NUCLEOTIDE SEQUENCE [LARGE SCALE GENOMIC DNA]</scope>
    <source>
        <strain evidence="3">cv. RG33-2</strain>
    </source>
</reference>
<dbReference type="InParanoid" id="A0A2P5EWH1"/>